<dbReference type="CDD" id="cd06261">
    <property type="entry name" value="TM_PBP2"/>
    <property type="match status" value="1"/>
</dbReference>
<dbReference type="InterPro" id="IPR035906">
    <property type="entry name" value="MetI-like_sf"/>
</dbReference>
<dbReference type="InterPro" id="IPR050366">
    <property type="entry name" value="BP-dependent_transpt_permease"/>
</dbReference>
<evidence type="ECO:0000256" key="5">
    <source>
        <dbReference type="ARBA" id="ARBA00022741"/>
    </source>
</evidence>
<dbReference type="GO" id="GO:0005524">
    <property type="term" value="F:ATP binding"/>
    <property type="evidence" value="ECO:0007669"/>
    <property type="project" value="UniProtKB-KW"/>
</dbReference>
<keyword evidence="8 9" id="KW-0472">Membrane</keyword>
<dbReference type="InterPro" id="IPR000515">
    <property type="entry name" value="MetI-like"/>
</dbReference>
<dbReference type="GeneID" id="89531614"/>
<reference evidence="13 14" key="1">
    <citation type="submission" date="2019-03" db="EMBL/GenBank/DDBJ databases">
        <title>Root nodule microbial communities of legume samples collected from USA, Mexico and Botswana.</title>
        <authorList>
            <person name="Hirsch A."/>
        </authorList>
    </citation>
    <scope>NUCLEOTIDE SEQUENCE [LARGE SCALE GENOMIC DNA]</scope>
    <source>
        <strain evidence="13 14">55</strain>
    </source>
</reference>
<evidence type="ECO:0000256" key="2">
    <source>
        <dbReference type="ARBA" id="ARBA00022448"/>
    </source>
</evidence>
<sequence>MREAPPARRATPRRVAGAAMLAAIVVFALLWPVLAPDAMTTSDYLAADLPPSPAHPMGTDALGRDLSVLVARALQVSLAVAAGSAAMAGLLGVVVGTAAAAGGRRVDAALMRVTDAVAAVPHLLATVVVVALFRGSLAAIVLALALTHWPGVARVVRAEAQKVMATGYVAASRAAGASPAQVARWHVVPAVAGQAGLAVVLMVPHAVWHESTLSFLGIGLSPERASLGTLVAMSQSGLLVGRWWPLAFPTAALIAVTVAVALLGPGRAGRGVGSAGGGRGGRVASVPAVGDDDDEARTTRAALRVDGLTVRHGGSGADAGETAVDGVSLRVEPGRVVAIVGPSGAGKSSLLDACAGLVAPGSVVAGRVEVGGRGMPGHVAQTAADAFTPTRHLRGQLEESIAVAAARGSATGTGSVPAGGPTDVAALCRLVGVDPALADRYPHQLSGGQLRRMAIAVALGTWPSVLLADEPTAGLDPALALAVLRQLRRLADETGVAVLLATHDLVALEASGAADEVVSMQAGRLCPADPSQGNRAPADATAPAGELVTP</sequence>
<keyword evidence="7 9" id="KW-1133">Transmembrane helix</keyword>
<evidence type="ECO:0000313" key="13">
    <source>
        <dbReference type="EMBL" id="TCW24997.1"/>
    </source>
</evidence>
<proteinExistence type="inferred from homology"/>
<feature type="domain" description="ABC transmembrane type-1" evidence="12">
    <location>
        <begin position="74"/>
        <end position="264"/>
    </location>
</feature>
<evidence type="ECO:0000256" key="9">
    <source>
        <dbReference type="RuleBase" id="RU363032"/>
    </source>
</evidence>
<evidence type="ECO:0000256" key="3">
    <source>
        <dbReference type="ARBA" id="ARBA00022475"/>
    </source>
</evidence>
<dbReference type="InterPro" id="IPR027417">
    <property type="entry name" value="P-loop_NTPase"/>
</dbReference>
<dbReference type="AlphaFoldDB" id="A0A4R3ZW93"/>
<dbReference type="Gene3D" id="3.40.50.300">
    <property type="entry name" value="P-loop containing nucleotide triphosphate hydrolases"/>
    <property type="match status" value="1"/>
</dbReference>
<dbReference type="SUPFAM" id="SSF52540">
    <property type="entry name" value="P-loop containing nucleoside triphosphate hydrolases"/>
    <property type="match status" value="1"/>
</dbReference>
<protein>
    <submittedName>
        <fullName evidence="13">Peptide/nickel transport system permease protein</fullName>
    </submittedName>
</protein>
<dbReference type="GO" id="GO:0005886">
    <property type="term" value="C:plasma membrane"/>
    <property type="evidence" value="ECO:0007669"/>
    <property type="project" value="UniProtKB-SubCell"/>
</dbReference>
<dbReference type="GO" id="GO:0016887">
    <property type="term" value="F:ATP hydrolysis activity"/>
    <property type="evidence" value="ECO:0007669"/>
    <property type="project" value="InterPro"/>
</dbReference>
<dbReference type="Gene3D" id="1.10.3720.10">
    <property type="entry name" value="MetI-like"/>
    <property type="match status" value="1"/>
</dbReference>
<dbReference type="InterPro" id="IPR017871">
    <property type="entry name" value="ABC_transporter-like_CS"/>
</dbReference>
<keyword evidence="3" id="KW-1003">Cell membrane</keyword>
<dbReference type="RefSeq" id="WP_131885359.1">
    <property type="nucleotide sequence ID" value="NZ_CP143053.1"/>
</dbReference>
<evidence type="ECO:0000256" key="4">
    <source>
        <dbReference type="ARBA" id="ARBA00022692"/>
    </source>
</evidence>
<evidence type="ECO:0000256" key="1">
    <source>
        <dbReference type="ARBA" id="ARBA00004651"/>
    </source>
</evidence>
<name>A0A4R3ZW93_9ACTN</name>
<keyword evidence="6" id="KW-0067">ATP-binding</keyword>
<dbReference type="InterPro" id="IPR003439">
    <property type="entry name" value="ABC_transporter-like_ATP-bd"/>
</dbReference>
<keyword evidence="4 9" id="KW-0812">Transmembrane</keyword>
<dbReference type="PANTHER" id="PTHR43386">
    <property type="entry name" value="OLIGOPEPTIDE TRANSPORT SYSTEM PERMEASE PROTEIN APPC"/>
    <property type="match status" value="1"/>
</dbReference>
<dbReference type="GO" id="GO:0055085">
    <property type="term" value="P:transmembrane transport"/>
    <property type="evidence" value="ECO:0007669"/>
    <property type="project" value="InterPro"/>
</dbReference>
<evidence type="ECO:0000256" key="7">
    <source>
        <dbReference type="ARBA" id="ARBA00022989"/>
    </source>
</evidence>
<dbReference type="EMBL" id="SMCX01000005">
    <property type="protein sequence ID" value="TCW24997.1"/>
    <property type="molecule type" value="Genomic_DNA"/>
</dbReference>
<dbReference type="SMART" id="SM00382">
    <property type="entry name" value="AAA"/>
    <property type="match status" value="1"/>
</dbReference>
<feature type="transmembrane region" description="Helical" evidence="9">
    <location>
        <begin position="76"/>
        <end position="102"/>
    </location>
</feature>
<evidence type="ECO:0000259" key="12">
    <source>
        <dbReference type="PROSITE" id="PS50928"/>
    </source>
</evidence>
<comment type="similarity">
    <text evidence="9">Belongs to the binding-protein-dependent transport system permease family.</text>
</comment>
<dbReference type="PROSITE" id="PS50893">
    <property type="entry name" value="ABC_TRANSPORTER_2"/>
    <property type="match status" value="1"/>
</dbReference>
<keyword evidence="2 9" id="KW-0813">Transport</keyword>
<accession>A0A4R3ZW93</accession>
<dbReference type="PANTHER" id="PTHR43386:SF23">
    <property type="entry name" value="ABC TRANSPORTER"/>
    <property type="match status" value="1"/>
</dbReference>
<dbReference type="InterPro" id="IPR003593">
    <property type="entry name" value="AAA+_ATPase"/>
</dbReference>
<feature type="transmembrane region" description="Helical" evidence="9">
    <location>
        <begin position="243"/>
        <end position="264"/>
    </location>
</feature>
<dbReference type="Pfam" id="PF00528">
    <property type="entry name" value="BPD_transp_1"/>
    <property type="match status" value="1"/>
</dbReference>
<evidence type="ECO:0000313" key="14">
    <source>
        <dbReference type="Proteomes" id="UP000295805"/>
    </source>
</evidence>
<comment type="caution">
    <text evidence="13">The sequence shown here is derived from an EMBL/GenBank/DDBJ whole genome shotgun (WGS) entry which is preliminary data.</text>
</comment>
<dbReference type="PROSITE" id="PS50928">
    <property type="entry name" value="ABC_TM1"/>
    <property type="match status" value="1"/>
</dbReference>
<comment type="subcellular location">
    <subcellularLocation>
        <location evidence="1 9">Cell membrane</location>
        <topology evidence="1 9">Multi-pass membrane protein</topology>
    </subcellularLocation>
</comment>
<organism evidence="13 14">
    <name type="scientific">Dietzia cinnamea</name>
    <dbReference type="NCBI Taxonomy" id="321318"/>
    <lineage>
        <taxon>Bacteria</taxon>
        <taxon>Bacillati</taxon>
        <taxon>Actinomycetota</taxon>
        <taxon>Actinomycetes</taxon>
        <taxon>Mycobacteriales</taxon>
        <taxon>Dietziaceae</taxon>
        <taxon>Dietzia</taxon>
    </lineage>
</organism>
<evidence type="ECO:0000259" key="11">
    <source>
        <dbReference type="PROSITE" id="PS50893"/>
    </source>
</evidence>
<evidence type="ECO:0000256" key="6">
    <source>
        <dbReference type="ARBA" id="ARBA00022840"/>
    </source>
</evidence>
<feature type="transmembrane region" description="Helical" evidence="9">
    <location>
        <begin position="15"/>
        <end position="34"/>
    </location>
</feature>
<keyword evidence="5" id="KW-0547">Nucleotide-binding</keyword>
<gene>
    <name evidence="13" type="ORF">EDD19_10555</name>
</gene>
<evidence type="ECO:0000256" key="8">
    <source>
        <dbReference type="ARBA" id="ARBA00023136"/>
    </source>
</evidence>
<dbReference type="SUPFAM" id="SSF161098">
    <property type="entry name" value="MetI-like"/>
    <property type="match status" value="1"/>
</dbReference>
<dbReference type="PROSITE" id="PS00211">
    <property type="entry name" value="ABC_TRANSPORTER_1"/>
    <property type="match status" value="1"/>
</dbReference>
<feature type="region of interest" description="Disordered" evidence="10">
    <location>
        <begin position="526"/>
        <end position="550"/>
    </location>
</feature>
<feature type="domain" description="ABC transporter" evidence="11">
    <location>
        <begin position="303"/>
        <end position="547"/>
    </location>
</feature>
<dbReference type="Proteomes" id="UP000295805">
    <property type="component" value="Unassembled WGS sequence"/>
</dbReference>
<dbReference type="Pfam" id="PF00005">
    <property type="entry name" value="ABC_tran"/>
    <property type="match status" value="1"/>
</dbReference>
<evidence type="ECO:0000256" key="10">
    <source>
        <dbReference type="SAM" id="MobiDB-lite"/>
    </source>
</evidence>